<evidence type="ECO:0000313" key="2">
    <source>
        <dbReference type="Proteomes" id="UP000332515"/>
    </source>
</evidence>
<dbReference type="Proteomes" id="UP000332515">
    <property type="component" value="Unassembled WGS sequence"/>
</dbReference>
<keyword evidence="2" id="KW-1185">Reference proteome</keyword>
<comment type="caution">
    <text evidence="1">The sequence shown here is derived from an EMBL/GenBank/DDBJ whole genome shotgun (WGS) entry which is preliminary data.</text>
</comment>
<name>A0A6A7Y0V2_9HYPH</name>
<dbReference type="EMBL" id="VWNA01000001">
    <property type="protein sequence ID" value="MQT12246.1"/>
    <property type="molecule type" value="Genomic_DNA"/>
</dbReference>
<dbReference type="RefSeq" id="WP_153479535.1">
    <property type="nucleotide sequence ID" value="NZ_VWNA01000001.1"/>
</dbReference>
<protein>
    <submittedName>
        <fullName evidence="1">Uncharacterized protein</fullName>
    </submittedName>
</protein>
<evidence type="ECO:0000313" key="1">
    <source>
        <dbReference type="EMBL" id="MQT12246.1"/>
    </source>
</evidence>
<dbReference type="AlphaFoldDB" id="A0A6A7Y0V2"/>
<gene>
    <name evidence="1" type="ORF">F0357_06135</name>
</gene>
<organism evidence="1 2">
    <name type="scientific">Segnochrobactrum spirostomi</name>
    <dbReference type="NCBI Taxonomy" id="2608987"/>
    <lineage>
        <taxon>Bacteria</taxon>
        <taxon>Pseudomonadati</taxon>
        <taxon>Pseudomonadota</taxon>
        <taxon>Alphaproteobacteria</taxon>
        <taxon>Hyphomicrobiales</taxon>
        <taxon>Segnochrobactraceae</taxon>
        <taxon>Segnochrobactrum</taxon>
    </lineage>
</organism>
<sequence>MALSTECLPEPLKIKLGWWPDLRSLVWFGLSRATATRLDPATLSPHLARDLGLECLSRSYDRRAYGARGRGGIEGLPR</sequence>
<reference evidence="1 2" key="1">
    <citation type="submission" date="2019-09" db="EMBL/GenBank/DDBJ databases">
        <title>Segnochrobactrum spirostomi gen. nov., sp. nov., isolated from the ciliate Spirostomum cf. yagiui and description of a novel family, Segnochrobactraceae fam. nov. within the order Rhizobiales of the class Alphaproteobacteria.</title>
        <authorList>
            <person name="Akter S."/>
            <person name="Shazib S.U.A."/>
            <person name="Shin M.K."/>
        </authorList>
    </citation>
    <scope>NUCLEOTIDE SEQUENCE [LARGE SCALE GENOMIC DNA]</scope>
    <source>
        <strain evidence="1 2">Sp-1</strain>
    </source>
</reference>
<accession>A0A6A7Y0V2</accession>
<proteinExistence type="predicted"/>